<proteinExistence type="predicted"/>
<reference evidence="2" key="1">
    <citation type="journal article" date="2020" name="bioRxiv">
        <title>Whole genome comparisons of ergot fungi reveals the divergence and evolution of species within the genus Claviceps are the result of varying mechanisms driving genome evolution and host range expansion.</title>
        <authorList>
            <person name="Wyka S.A."/>
            <person name="Mondo S.J."/>
            <person name="Liu M."/>
            <person name="Dettman J."/>
            <person name="Nalam V."/>
            <person name="Broders K.D."/>
        </authorList>
    </citation>
    <scope>NUCLEOTIDE SEQUENCE</scope>
    <source>
        <strain evidence="2">CCC 489</strain>
    </source>
</reference>
<comment type="caution">
    <text evidence="2">The sequence shown here is derived from an EMBL/GenBank/DDBJ whole genome shotgun (WGS) entry which is preliminary data.</text>
</comment>
<organism evidence="2 3">
    <name type="scientific">Claviceps africana</name>
    <dbReference type="NCBI Taxonomy" id="83212"/>
    <lineage>
        <taxon>Eukaryota</taxon>
        <taxon>Fungi</taxon>
        <taxon>Dikarya</taxon>
        <taxon>Ascomycota</taxon>
        <taxon>Pezizomycotina</taxon>
        <taxon>Sordariomycetes</taxon>
        <taxon>Hypocreomycetidae</taxon>
        <taxon>Hypocreales</taxon>
        <taxon>Clavicipitaceae</taxon>
        <taxon>Claviceps</taxon>
    </lineage>
</organism>
<feature type="compositionally biased region" description="Polar residues" evidence="1">
    <location>
        <begin position="50"/>
        <end position="80"/>
    </location>
</feature>
<feature type="compositionally biased region" description="Low complexity" evidence="1">
    <location>
        <begin position="132"/>
        <end position="145"/>
    </location>
</feature>
<protein>
    <submittedName>
        <fullName evidence="2">Uncharacterized protein</fullName>
    </submittedName>
</protein>
<feature type="compositionally biased region" description="Low complexity" evidence="1">
    <location>
        <begin position="217"/>
        <end position="248"/>
    </location>
</feature>
<name>A0A8K0J0S3_9HYPO</name>
<evidence type="ECO:0000256" key="1">
    <source>
        <dbReference type="SAM" id="MobiDB-lite"/>
    </source>
</evidence>
<dbReference type="OrthoDB" id="5424797at2759"/>
<evidence type="ECO:0000313" key="2">
    <source>
        <dbReference type="EMBL" id="KAG5914678.1"/>
    </source>
</evidence>
<keyword evidence="3" id="KW-1185">Reference proteome</keyword>
<feature type="compositionally biased region" description="Basic residues" evidence="1">
    <location>
        <begin position="249"/>
        <end position="259"/>
    </location>
</feature>
<evidence type="ECO:0000313" key="3">
    <source>
        <dbReference type="Proteomes" id="UP000811619"/>
    </source>
</evidence>
<accession>A0A8K0J0S3</accession>
<gene>
    <name evidence="2" type="ORF">E4U42_000363</name>
</gene>
<feature type="compositionally biased region" description="Basic and acidic residues" evidence="1">
    <location>
        <begin position="103"/>
        <end position="117"/>
    </location>
</feature>
<sequence>MHMHNDVDGAGAARAAEDAGDAGDAGATALGFDFYGIRLHDCIPTINHQPSTINHAPSSVTDPSKHPNTPIAQSPNTSTREPSRLRAAELIAGRPSETLSRATMEHHPRSSTHRDAARQPPQPPPSSGHAMASRTSRPTSTAPTRYLQTQLSDLSLARGSKGLLGTPSSSGPAKITVELTASPRRQTTRIPSEPATVLSRTLPQMWELSRRIVGSVAAGTGASEAATRTETTTTTSSTETQSTAASSRGRGRGRPRASRRGMDGFSTRGT</sequence>
<feature type="non-terminal residue" evidence="2">
    <location>
        <position position="270"/>
    </location>
</feature>
<feature type="region of interest" description="Disordered" evidence="1">
    <location>
        <begin position="50"/>
        <end position="145"/>
    </location>
</feature>
<feature type="region of interest" description="Disordered" evidence="1">
    <location>
        <begin position="217"/>
        <end position="270"/>
    </location>
</feature>
<dbReference type="Proteomes" id="UP000811619">
    <property type="component" value="Unassembled WGS sequence"/>
</dbReference>
<dbReference type="EMBL" id="SRPY01001082">
    <property type="protein sequence ID" value="KAG5914678.1"/>
    <property type="molecule type" value="Genomic_DNA"/>
</dbReference>
<dbReference type="AlphaFoldDB" id="A0A8K0J0S3"/>